<sequence length="818" mass="93722">MTVSILVSQRVAELEKEKTSLAEKLESAKESQRQMEKDQEALIKRKVEESTRQRAAEIESERTHHQKLVKDYARLQQRFENLHGEIELLSPTRVAPLGMHQRTASGISNISLESESSTEPTAGEKKTEEQDLGYGSGRKKERDEREPVGQLDWDKTSKDKGLPHADSVTSPTDVALVTRLQRRVKELEQEKTRLRRDLEENEHDAGAGGDPEREMYDAIKLQELELDNSRLQQELSMLRKAIADTSDFEGTGLKGGLASKEFMAQFAAMVDELARRREECIQLRTLLATRSKGQTDIASESYGGQSDLVNEDGELEMAYKTQRDLNKLLENELQRVKKSSEHREKELRQQLTELKEDNDRQQKLIGQNLTLTPEVKIEASMQHEITRLTSENLDLREQIDKQQEQIKKLKKALKVYAKRLKSTEASDVAAELDNEIAAEADMPVVKHYKAREYSGMFEYRKEDEPLLIKNLILGVGLSCGRVWPLQQLPGLPAYILFMCIRHTDHMNDDEKVRALLTNTINGIKKVVKKRQDDVETISLWMTNTCRLLHNLKQYSGEKVFLADNTPKQTEHCLRNFDLSEYRQILSDLAVWIYQGIIKLMEAQIQPTIVGAILEHEAIAGLSAGKPTGLRGRSLSSSRDDSRRKDASLDALMRALDQFLKVLLEHAVDTELVKQIFRQLFYFICANALNNLLLRKDMCHWSKGMQMRYNMSYLEQWVRDHKLQESGALAALQPCIQASQLLQARKTDNDVDSICEMCSQLTTSQIIKILNLYTPVVDHQDPQPVHIIKILNLYTPVNEFEERVPISFIRKIQDFTMDT</sequence>
<proteinExistence type="predicted"/>
<dbReference type="GO" id="GO:0051020">
    <property type="term" value="F:GTPase binding"/>
    <property type="evidence" value="ECO:0007669"/>
    <property type="project" value="TreeGrafter"/>
</dbReference>
<evidence type="ECO:0000259" key="3">
    <source>
        <dbReference type="PROSITE" id="PS51126"/>
    </source>
</evidence>
<organism evidence="4 5">
    <name type="scientific">Ridgeia piscesae</name>
    <name type="common">Tubeworm</name>
    <dbReference type="NCBI Taxonomy" id="27915"/>
    <lineage>
        <taxon>Eukaryota</taxon>
        <taxon>Metazoa</taxon>
        <taxon>Spiralia</taxon>
        <taxon>Lophotrochozoa</taxon>
        <taxon>Annelida</taxon>
        <taxon>Polychaeta</taxon>
        <taxon>Sedentaria</taxon>
        <taxon>Canalipalpata</taxon>
        <taxon>Sabellida</taxon>
        <taxon>Siboglinidae</taxon>
        <taxon>Ridgeia</taxon>
    </lineage>
</organism>
<gene>
    <name evidence="4" type="ORF">NP493_284g03014</name>
</gene>
<protein>
    <recommendedName>
        <fullName evidence="3">Dilute domain-containing protein</fullName>
    </recommendedName>
</protein>
<dbReference type="Proteomes" id="UP001209878">
    <property type="component" value="Unassembled WGS sequence"/>
</dbReference>
<reference evidence="4" key="1">
    <citation type="journal article" date="2023" name="Mol. Biol. Evol.">
        <title>Third-Generation Sequencing Reveals the Adaptive Role of the Epigenome in Three Deep-Sea Polychaetes.</title>
        <authorList>
            <person name="Perez M."/>
            <person name="Aroh O."/>
            <person name="Sun Y."/>
            <person name="Lan Y."/>
            <person name="Juniper S.K."/>
            <person name="Young C.R."/>
            <person name="Angers B."/>
            <person name="Qian P.Y."/>
        </authorList>
    </citation>
    <scope>NUCLEOTIDE SEQUENCE</scope>
    <source>
        <strain evidence="4">R07B-5</strain>
    </source>
</reference>
<dbReference type="PANTHER" id="PTHR16027">
    <property type="entry name" value="DILUTE DOMAIN-CONTAINING PROTEIN YPR089W"/>
    <property type="match status" value="1"/>
</dbReference>
<dbReference type="InterPro" id="IPR052072">
    <property type="entry name" value="Vascular_dev_regulator"/>
</dbReference>
<feature type="domain" description="Dilute" evidence="3">
    <location>
        <begin position="517"/>
        <end position="817"/>
    </location>
</feature>
<dbReference type="InterPro" id="IPR002710">
    <property type="entry name" value="Dilute_dom"/>
</dbReference>
<keyword evidence="5" id="KW-1185">Reference proteome</keyword>
<dbReference type="AlphaFoldDB" id="A0AAD9NX39"/>
<evidence type="ECO:0000313" key="4">
    <source>
        <dbReference type="EMBL" id="KAK2184044.1"/>
    </source>
</evidence>
<dbReference type="CDD" id="cd15470">
    <property type="entry name" value="Myo5_CBD"/>
    <property type="match status" value="1"/>
</dbReference>
<dbReference type="EMBL" id="JAODUO010000285">
    <property type="protein sequence ID" value="KAK2184044.1"/>
    <property type="molecule type" value="Genomic_DNA"/>
</dbReference>
<dbReference type="PANTHER" id="PTHR16027:SF6">
    <property type="entry name" value="DILUTE DOMAIN-CONTAINING PROTEIN"/>
    <property type="match status" value="1"/>
</dbReference>
<keyword evidence="1" id="KW-0175">Coiled coil</keyword>
<feature type="coiled-coil region" evidence="1">
    <location>
        <begin position="319"/>
        <end position="426"/>
    </location>
</feature>
<evidence type="ECO:0000256" key="2">
    <source>
        <dbReference type="SAM" id="MobiDB-lite"/>
    </source>
</evidence>
<dbReference type="SMART" id="SM01132">
    <property type="entry name" value="DIL"/>
    <property type="match status" value="1"/>
</dbReference>
<accession>A0AAD9NX39</accession>
<evidence type="ECO:0000313" key="5">
    <source>
        <dbReference type="Proteomes" id="UP001209878"/>
    </source>
</evidence>
<comment type="caution">
    <text evidence="4">The sequence shown here is derived from an EMBL/GenBank/DDBJ whole genome shotgun (WGS) entry which is preliminary data.</text>
</comment>
<feature type="region of interest" description="Disordered" evidence="2">
    <location>
        <begin position="106"/>
        <end position="173"/>
    </location>
</feature>
<feature type="region of interest" description="Disordered" evidence="2">
    <location>
        <begin position="17"/>
        <end position="38"/>
    </location>
</feature>
<dbReference type="PROSITE" id="PS51126">
    <property type="entry name" value="DILUTE"/>
    <property type="match status" value="1"/>
</dbReference>
<dbReference type="Pfam" id="PF25966">
    <property type="entry name" value="Myo5a"/>
    <property type="match status" value="1"/>
</dbReference>
<feature type="compositionally biased region" description="Polar residues" evidence="2">
    <location>
        <begin position="106"/>
        <end position="120"/>
    </location>
</feature>
<feature type="compositionally biased region" description="Basic and acidic residues" evidence="2">
    <location>
        <begin position="138"/>
        <end position="163"/>
    </location>
</feature>
<dbReference type="InterPro" id="IPR058662">
    <property type="entry name" value="Myo5a/b_dom"/>
</dbReference>
<feature type="coiled-coil region" evidence="1">
    <location>
        <begin position="177"/>
        <end position="241"/>
    </location>
</feature>
<name>A0AAD9NX39_RIDPI</name>
<dbReference type="Pfam" id="PF01843">
    <property type="entry name" value="DIL"/>
    <property type="match status" value="1"/>
</dbReference>
<evidence type="ECO:0000256" key="1">
    <source>
        <dbReference type="SAM" id="Coils"/>
    </source>
</evidence>